<dbReference type="SUPFAM" id="SSF158639">
    <property type="entry name" value="ENT-like"/>
    <property type="match status" value="1"/>
</dbReference>
<dbReference type="PROSITE" id="PS51138">
    <property type="entry name" value="ENT"/>
    <property type="match status" value="1"/>
</dbReference>
<feature type="region of interest" description="Disordered" evidence="3">
    <location>
        <begin position="842"/>
        <end position="883"/>
    </location>
</feature>
<dbReference type="InterPro" id="IPR036142">
    <property type="entry name" value="ENT_dom-like_sf"/>
</dbReference>
<feature type="compositionally biased region" description="Low complexity" evidence="3">
    <location>
        <begin position="445"/>
        <end position="456"/>
    </location>
</feature>
<evidence type="ECO:0000313" key="6">
    <source>
        <dbReference type="WBParaSite" id="Pan_g3326.t1"/>
    </source>
</evidence>
<dbReference type="WBParaSite" id="Pan_g3326.t1">
    <property type="protein sequence ID" value="Pan_g3326.t1"/>
    <property type="gene ID" value="Pan_g3326"/>
</dbReference>
<evidence type="ECO:0000256" key="1">
    <source>
        <dbReference type="ARBA" id="ARBA00004123"/>
    </source>
</evidence>
<reference evidence="5" key="1">
    <citation type="journal article" date="2013" name="Genetics">
        <title>The draft genome and transcriptome of Panagrellus redivivus are shaped by the harsh demands of a free-living lifestyle.</title>
        <authorList>
            <person name="Srinivasan J."/>
            <person name="Dillman A.R."/>
            <person name="Macchietto M.G."/>
            <person name="Heikkinen L."/>
            <person name="Lakso M."/>
            <person name="Fracchia K.M."/>
            <person name="Antoshechkin I."/>
            <person name="Mortazavi A."/>
            <person name="Wong G."/>
            <person name="Sternberg P.W."/>
        </authorList>
    </citation>
    <scope>NUCLEOTIDE SEQUENCE [LARGE SCALE GENOMIC DNA]</scope>
    <source>
        <strain evidence="5">MT8872</strain>
    </source>
</reference>
<feature type="region of interest" description="Disordered" evidence="3">
    <location>
        <begin position="800"/>
        <end position="823"/>
    </location>
</feature>
<evidence type="ECO:0000313" key="5">
    <source>
        <dbReference type="Proteomes" id="UP000492821"/>
    </source>
</evidence>
<accession>A0A7E4ZYC4</accession>
<dbReference type="Gene3D" id="1.10.1240.40">
    <property type="entry name" value="ENT domain"/>
    <property type="match status" value="1"/>
</dbReference>
<feature type="domain" description="ENT" evidence="4">
    <location>
        <begin position="46"/>
        <end position="134"/>
    </location>
</feature>
<feature type="region of interest" description="Disordered" evidence="3">
    <location>
        <begin position="722"/>
        <end position="775"/>
    </location>
</feature>
<evidence type="ECO:0000256" key="3">
    <source>
        <dbReference type="SAM" id="MobiDB-lite"/>
    </source>
</evidence>
<protein>
    <submittedName>
        <fullName evidence="6">ENT domain-containing protein</fullName>
    </submittedName>
</protein>
<dbReference type="GO" id="GO:0005634">
    <property type="term" value="C:nucleus"/>
    <property type="evidence" value="ECO:0007669"/>
    <property type="project" value="UniProtKB-SubCell"/>
</dbReference>
<name>A0A7E4ZYC4_PANRE</name>
<feature type="compositionally biased region" description="Basic and acidic residues" evidence="3">
    <location>
        <begin position="1102"/>
        <end position="1111"/>
    </location>
</feature>
<organism evidence="5 6">
    <name type="scientific">Panagrellus redivivus</name>
    <name type="common">Microworm</name>
    <dbReference type="NCBI Taxonomy" id="6233"/>
    <lineage>
        <taxon>Eukaryota</taxon>
        <taxon>Metazoa</taxon>
        <taxon>Ecdysozoa</taxon>
        <taxon>Nematoda</taxon>
        <taxon>Chromadorea</taxon>
        <taxon>Rhabditida</taxon>
        <taxon>Tylenchina</taxon>
        <taxon>Panagrolaimomorpha</taxon>
        <taxon>Panagrolaimoidea</taxon>
        <taxon>Panagrolaimidae</taxon>
        <taxon>Panagrellus</taxon>
    </lineage>
</organism>
<reference evidence="6" key="2">
    <citation type="submission" date="2020-10" db="UniProtKB">
        <authorList>
            <consortium name="WormBaseParasite"/>
        </authorList>
    </citation>
    <scope>IDENTIFICATION</scope>
</reference>
<dbReference type="Proteomes" id="UP000492821">
    <property type="component" value="Unassembled WGS sequence"/>
</dbReference>
<dbReference type="AlphaFoldDB" id="A0A7E4ZYC4"/>
<feature type="region of interest" description="Disordered" evidence="3">
    <location>
        <begin position="426"/>
        <end position="462"/>
    </location>
</feature>
<feature type="region of interest" description="Disordered" evidence="3">
    <location>
        <begin position="628"/>
        <end position="668"/>
    </location>
</feature>
<evidence type="ECO:0000256" key="2">
    <source>
        <dbReference type="ARBA" id="ARBA00023242"/>
    </source>
</evidence>
<feature type="compositionally biased region" description="Low complexity" evidence="3">
    <location>
        <begin position="1056"/>
        <end position="1066"/>
    </location>
</feature>
<sequence length="1111" mass="118279">MDDSEPSSSTAPQVPLRSRICSEGNGDDELAAIANRVRHSLNIEDSVYLLQKFEKNAFRAVVAAFRAQGPLTPYKELILEHLKFALFIKDHDYVTNIQEAADDPVIKNLCKTMNASYSSSDEWRKLAFTAHSRKGTIIRDALTSKNPSRPPDRTKLIAKIGSHNVSVCELDLATAKLCNLRKERWVPQVLRRELYNTEAANGRIDIDPIDVSETEFEHEMDVYEERRDRLENERFAADYSRRRKHVKGRKLTAAEKRKRREKAPLPPFYDETLRAQARAAAIREERIANNDDIPLGALSDGLTEEVQQRAEMNMMKYISDSLRATSVSPVRQIVPPTPPTAATTSRSAPNVISAPIPAVVPTPPTPIVAATLSLPASVSLPLPQPTVAVPQPLPVPEAVAAIPVSHASTIVNLRQQFLSAVAEVKDAVNPSPKKRGKKKDANGTSSQKGSSSRRGQAISDNQRDLDEALVLEKTAQAMIEDLENAASTSTCVPMDVDPVVPAALLSTPSTSTARLVTPEKSPIIHVVSPVKPVVSRPPENGVSNVKRPAAVTPVRVPPQRPLPKITPCEAPTAPAKRRGRRPADPRANLCARVLPFVFDEVRPDGSKPPRGNPDKRFCSALKRINTFGQPPVHPKAMIAKPATNGVPSAAPVAPVQSDASPSRANLPKSAIVPTSAIVIRPRANSISSSSPGNPQSTPPQVPVIEASPAKRMRYVSETNSNAAAGAVNSSPSTSTAGPSGSGTSISGQSTPVASTSAGIPIVRHTTGRPTLFRPPNVVFPRASNALNNGNPRYVVPYNPQTGGSPSRPYYPNTTFTPRGRTSDRPVLLSLTRNPSPQTTVRFVSPTLNDSNKPMASASNPELSSNGPLRTTVRLPNGGPLQSRSIIAPFSKLGSTGQGDGSAPPRQSITIIRPELRQRVPVPVTASTSAPTVATTSASAQSVTSTESATSTSTYMSSIDAVVTSIANVTPVRPVDPTVVAPRVASVPIPVSPPVSTPRPAMVPIPVSSPTPSRHVSIPTPVSPAVAPRTDAVPIPTPVSPALAPRTDAVPIPVSPPTSSRPVTVPTPVSPTPIGSQSVPIPVPARAQQSVAISVSPPEQDVETARRRTSDT</sequence>
<keyword evidence="2" id="KW-0539">Nucleus</keyword>
<dbReference type="InterPro" id="IPR005491">
    <property type="entry name" value="ENT_dom"/>
</dbReference>
<feature type="compositionally biased region" description="Low complexity" evidence="3">
    <location>
        <begin position="722"/>
        <end position="751"/>
    </location>
</feature>
<dbReference type="Pfam" id="PF03735">
    <property type="entry name" value="ENT"/>
    <property type="match status" value="1"/>
</dbReference>
<evidence type="ECO:0000259" key="4">
    <source>
        <dbReference type="PROSITE" id="PS51138"/>
    </source>
</evidence>
<feature type="compositionally biased region" description="Polar residues" evidence="3">
    <location>
        <begin position="842"/>
        <end position="868"/>
    </location>
</feature>
<feature type="region of interest" description="Disordered" evidence="3">
    <location>
        <begin position="554"/>
        <end position="584"/>
    </location>
</feature>
<feature type="region of interest" description="Disordered" evidence="3">
    <location>
        <begin position="1039"/>
        <end position="1111"/>
    </location>
</feature>
<proteinExistence type="predicted"/>
<keyword evidence="5" id="KW-1185">Reference proteome</keyword>
<dbReference type="SMART" id="SM01191">
    <property type="entry name" value="ENT"/>
    <property type="match status" value="1"/>
</dbReference>
<comment type="subcellular location">
    <subcellularLocation>
        <location evidence="1">Nucleus</location>
    </subcellularLocation>
</comment>